<comment type="catalytic activity">
    <reaction evidence="9">
        <text>O-phospho-L-seryl-[protein] + H2O = L-seryl-[protein] + phosphate</text>
        <dbReference type="Rhea" id="RHEA:20629"/>
        <dbReference type="Rhea" id="RHEA-COMP:9863"/>
        <dbReference type="Rhea" id="RHEA-COMP:11604"/>
        <dbReference type="ChEBI" id="CHEBI:15377"/>
        <dbReference type="ChEBI" id="CHEBI:29999"/>
        <dbReference type="ChEBI" id="CHEBI:43474"/>
        <dbReference type="ChEBI" id="CHEBI:83421"/>
        <dbReference type="EC" id="3.1.3.16"/>
    </reaction>
</comment>
<reference evidence="14 15" key="1">
    <citation type="journal article" date="2015" name="Arch. Virol.">
        <title>A gyrovirus infecting a sea bird.</title>
        <authorList>
            <person name="Li L."/>
            <person name="Pesavento P.A."/>
            <person name="Gaynor A.M."/>
            <person name="Duerr R.S."/>
            <person name="Phan T.G."/>
            <person name="Zhang W."/>
            <person name="Deng X."/>
            <person name="Delwart E."/>
        </authorList>
    </citation>
    <scope>NUCLEOTIDE SEQUENCE [LARGE SCALE GENOMIC DNA]</scope>
    <source>
        <strain evidence="14">GyV8</strain>
    </source>
</reference>
<name>A0A0G4AMG2_9VIRU</name>
<evidence type="ECO:0000256" key="4">
    <source>
        <dbReference type="ARBA" id="ARBA00017219"/>
    </source>
</evidence>
<evidence type="ECO:0000256" key="9">
    <source>
        <dbReference type="ARBA" id="ARBA00047761"/>
    </source>
</evidence>
<protein>
    <recommendedName>
        <fullName evidence="4">Dual specificity protein phosphatase VP2</fullName>
        <ecNumber evidence="3">3.1.3.16</ecNumber>
        <ecNumber evidence="2">3.1.3.48</ecNumber>
    </recommendedName>
</protein>
<evidence type="ECO:0000256" key="1">
    <source>
        <dbReference type="ARBA" id="ARBA00008237"/>
    </source>
</evidence>
<evidence type="ECO:0000256" key="6">
    <source>
        <dbReference type="ARBA" id="ARBA00022801"/>
    </source>
</evidence>
<keyword evidence="6" id="KW-0378">Hydrolase</keyword>
<comment type="similarity">
    <text evidence="1">Belongs to the gyrovirus protein VP2 family.</text>
</comment>
<evidence type="ECO:0000256" key="11">
    <source>
        <dbReference type="ARBA" id="ARBA00051722"/>
    </source>
</evidence>
<keyword evidence="5" id="KW-0244">Early protein</keyword>
<evidence type="ECO:0000256" key="3">
    <source>
        <dbReference type="ARBA" id="ARBA00013081"/>
    </source>
</evidence>
<dbReference type="KEGG" id="vg:24923354"/>
<evidence type="ECO:0000256" key="2">
    <source>
        <dbReference type="ARBA" id="ARBA00013064"/>
    </source>
</evidence>
<evidence type="ECO:0000313" key="14">
    <source>
        <dbReference type="EMBL" id="AKM76223.1"/>
    </source>
</evidence>
<evidence type="ECO:0000256" key="5">
    <source>
        <dbReference type="ARBA" id="ARBA00022518"/>
    </source>
</evidence>
<feature type="domain" description="Hepatitis TT virus Orf2/Gyrovirus Vp2 N-terminal" evidence="13">
    <location>
        <begin position="27"/>
        <end position="72"/>
    </location>
</feature>
<dbReference type="OrthoDB" id="17383at10239"/>
<feature type="region of interest" description="Disordered" evidence="12">
    <location>
        <begin position="108"/>
        <end position="127"/>
    </location>
</feature>
<comment type="catalytic activity">
    <reaction evidence="11">
        <text>O-phospho-L-tyrosyl-[protein] + H2O = L-tyrosyl-[protein] + phosphate</text>
        <dbReference type="Rhea" id="RHEA:10684"/>
        <dbReference type="Rhea" id="RHEA-COMP:10136"/>
        <dbReference type="Rhea" id="RHEA-COMP:20101"/>
        <dbReference type="ChEBI" id="CHEBI:15377"/>
        <dbReference type="ChEBI" id="CHEBI:43474"/>
        <dbReference type="ChEBI" id="CHEBI:46858"/>
        <dbReference type="ChEBI" id="CHEBI:61978"/>
        <dbReference type="EC" id="3.1.3.48"/>
    </reaction>
</comment>
<evidence type="ECO:0000256" key="10">
    <source>
        <dbReference type="ARBA" id="ARBA00048336"/>
    </source>
</evidence>
<dbReference type="Proteomes" id="UP000110876">
    <property type="component" value="Segment"/>
</dbReference>
<evidence type="ECO:0000256" key="7">
    <source>
        <dbReference type="ARBA" id="ARBA00022912"/>
    </source>
</evidence>
<sequence length="232" mass="26408">MQHVARSDVSMEYILEPTRRRRAEQNKQIAKWYRECSRLHRNYCTCSSWQSHFRVQKPEKKNVSTQTQRTDPSVEIGYIPTGHPLFKSADRARSKGLRSYSIDPFLSPPFTQAAEGRTGKRKRARKQDLYCREELSDDDYNTTPKQLRAWLGDLGEDTTTSEEADGTDTDGTQDTEGDMEDDFGAAITEGNINADPLIDMLSGSFSTQNLASTPFDYQTPTTDKTSFFKASY</sequence>
<dbReference type="EC" id="3.1.3.48" evidence="2"/>
<dbReference type="Pfam" id="PF02957">
    <property type="entry name" value="TT_ORF2-like"/>
    <property type="match status" value="1"/>
</dbReference>
<dbReference type="InterPro" id="IPR004118">
    <property type="entry name" value="HEV_TT_vir_Orf2/Gyrovir_Vp2_N"/>
</dbReference>
<organism evidence="14 15">
    <name type="scientific">Gyrovirus GyV8</name>
    <dbReference type="NCBI Taxonomy" id="1670973"/>
    <lineage>
        <taxon>Viruses</taxon>
        <taxon>Monodnaviria</taxon>
        <taxon>Shotokuvirae</taxon>
        <taxon>Commensaviricota</taxon>
        <taxon>Cardeaviricetes</taxon>
        <taxon>Sanitavirales</taxon>
        <taxon>Anelloviridae</taxon>
        <taxon>Gyrovirus</taxon>
        <taxon>Gyrovirus fulgla1</taxon>
    </lineage>
</organism>
<comment type="catalytic activity">
    <reaction evidence="10">
        <text>O-phospho-L-threonyl-[protein] + H2O = L-threonyl-[protein] + phosphate</text>
        <dbReference type="Rhea" id="RHEA:47004"/>
        <dbReference type="Rhea" id="RHEA-COMP:11060"/>
        <dbReference type="Rhea" id="RHEA-COMP:11605"/>
        <dbReference type="ChEBI" id="CHEBI:15377"/>
        <dbReference type="ChEBI" id="CHEBI:30013"/>
        <dbReference type="ChEBI" id="CHEBI:43474"/>
        <dbReference type="ChEBI" id="CHEBI:61977"/>
        <dbReference type="EC" id="3.1.3.16"/>
    </reaction>
</comment>
<proteinExistence type="inferred from homology"/>
<dbReference type="GeneID" id="24923354"/>
<dbReference type="EMBL" id="KR137527">
    <property type="protein sequence ID" value="AKM76223.1"/>
    <property type="molecule type" value="Genomic_DNA"/>
</dbReference>
<evidence type="ECO:0000256" key="8">
    <source>
        <dbReference type="ARBA" id="ARBA00024766"/>
    </source>
</evidence>
<keyword evidence="15" id="KW-1185">Reference proteome</keyword>
<dbReference type="RefSeq" id="YP_009154715.1">
    <property type="nucleotide sequence ID" value="NC_027430.1"/>
</dbReference>
<accession>A0A0G4AMG2</accession>
<feature type="region of interest" description="Disordered" evidence="12">
    <location>
        <begin position="155"/>
        <end position="181"/>
    </location>
</feature>
<comment type="function">
    <text evidence="8">May act as a scaffold protein in virion assembly. May also play a role in intracellular signaling during viral replication.</text>
</comment>
<dbReference type="GO" id="GO:0004722">
    <property type="term" value="F:protein serine/threonine phosphatase activity"/>
    <property type="evidence" value="ECO:0007669"/>
    <property type="project" value="UniProtKB-EC"/>
</dbReference>
<dbReference type="GO" id="GO:0004725">
    <property type="term" value="F:protein tyrosine phosphatase activity"/>
    <property type="evidence" value="ECO:0007669"/>
    <property type="project" value="UniProtKB-EC"/>
</dbReference>
<keyword evidence="7" id="KW-0904">Protein phosphatase</keyword>
<evidence type="ECO:0000259" key="13">
    <source>
        <dbReference type="Pfam" id="PF02957"/>
    </source>
</evidence>
<evidence type="ECO:0000256" key="12">
    <source>
        <dbReference type="SAM" id="MobiDB-lite"/>
    </source>
</evidence>
<evidence type="ECO:0000313" key="15">
    <source>
        <dbReference type="Proteomes" id="UP000110876"/>
    </source>
</evidence>
<dbReference type="EC" id="3.1.3.16" evidence="3"/>